<organism evidence="1">
    <name type="scientific">uncultured bacterium contig00031</name>
    <dbReference type="NCBI Taxonomy" id="1181520"/>
    <lineage>
        <taxon>Bacteria</taxon>
        <taxon>environmental samples</taxon>
    </lineage>
</organism>
<dbReference type="AlphaFoldDB" id="A0A806KJC8"/>
<protein>
    <submittedName>
        <fullName evidence="1">Uncharacterized protein</fullName>
    </submittedName>
</protein>
<name>A0A806KJC8_9BACT</name>
<reference evidence="1" key="1">
    <citation type="submission" date="2012-03" db="EMBL/GenBank/DDBJ databases">
        <title>Functional metagenomics reveals considerable lignocellulase gene clusters in the gut microbiome of a wood-feeding higher termite.</title>
        <authorList>
            <person name="Liu N."/>
        </authorList>
    </citation>
    <scope>NUCLEOTIDE SEQUENCE</scope>
</reference>
<accession>A0A806KJC8</accession>
<sequence>MHKAARPIRRHETPKKTLFLSFFLEVHAIKTTMAKASMKKEKKRIGTSRINKK</sequence>
<dbReference type="EMBL" id="JQ844219">
    <property type="protein sequence ID" value="AGS53040.1"/>
    <property type="molecule type" value="Genomic_DNA"/>
</dbReference>
<evidence type="ECO:0000313" key="1">
    <source>
        <dbReference type="EMBL" id="AGS53040.1"/>
    </source>
</evidence>
<proteinExistence type="predicted"/>